<dbReference type="InterPro" id="IPR000847">
    <property type="entry name" value="LysR_HTH_N"/>
</dbReference>
<evidence type="ECO:0000259" key="5">
    <source>
        <dbReference type="PROSITE" id="PS50931"/>
    </source>
</evidence>
<comment type="caution">
    <text evidence="6">The sequence shown here is derived from an EMBL/GenBank/DDBJ whole genome shotgun (WGS) entry which is preliminary data.</text>
</comment>
<comment type="similarity">
    <text evidence="1">Belongs to the LysR transcriptional regulatory family.</text>
</comment>
<dbReference type="Proteomes" id="UP001208131">
    <property type="component" value="Unassembled WGS sequence"/>
</dbReference>
<proteinExistence type="inferred from homology"/>
<dbReference type="SUPFAM" id="SSF46785">
    <property type="entry name" value="Winged helix' DNA-binding domain"/>
    <property type="match status" value="1"/>
</dbReference>
<dbReference type="Pfam" id="PF00126">
    <property type="entry name" value="HTH_1"/>
    <property type="match status" value="1"/>
</dbReference>
<dbReference type="Pfam" id="PF03466">
    <property type="entry name" value="LysR_substrate"/>
    <property type="match status" value="1"/>
</dbReference>
<keyword evidence="4" id="KW-0804">Transcription</keyword>
<evidence type="ECO:0000256" key="1">
    <source>
        <dbReference type="ARBA" id="ARBA00009437"/>
    </source>
</evidence>
<dbReference type="CDD" id="cd05466">
    <property type="entry name" value="PBP2_LTTR_substrate"/>
    <property type="match status" value="1"/>
</dbReference>
<dbReference type="SUPFAM" id="SSF53850">
    <property type="entry name" value="Periplasmic binding protein-like II"/>
    <property type="match status" value="1"/>
</dbReference>
<evidence type="ECO:0000313" key="7">
    <source>
        <dbReference type="Proteomes" id="UP001208131"/>
    </source>
</evidence>
<dbReference type="InterPro" id="IPR036390">
    <property type="entry name" value="WH_DNA-bd_sf"/>
</dbReference>
<evidence type="ECO:0000256" key="4">
    <source>
        <dbReference type="ARBA" id="ARBA00023163"/>
    </source>
</evidence>
<dbReference type="Gene3D" id="1.10.10.10">
    <property type="entry name" value="Winged helix-like DNA-binding domain superfamily/Winged helix DNA-binding domain"/>
    <property type="match status" value="1"/>
</dbReference>
<evidence type="ECO:0000256" key="2">
    <source>
        <dbReference type="ARBA" id="ARBA00023015"/>
    </source>
</evidence>
<feature type="domain" description="HTH lysR-type" evidence="5">
    <location>
        <begin position="4"/>
        <end position="61"/>
    </location>
</feature>
<dbReference type="InterPro" id="IPR050950">
    <property type="entry name" value="HTH-type_LysR_regulators"/>
</dbReference>
<keyword evidence="3" id="KW-0238">DNA-binding</keyword>
<dbReference type="InterPro" id="IPR005119">
    <property type="entry name" value="LysR_subst-bd"/>
</dbReference>
<dbReference type="InterPro" id="IPR036388">
    <property type="entry name" value="WH-like_DNA-bd_sf"/>
</dbReference>
<accession>A0AAE3LKA1</accession>
<protein>
    <submittedName>
        <fullName evidence="6">LysR family transcriptional regulator</fullName>
    </submittedName>
</protein>
<dbReference type="GO" id="GO:0005829">
    <property type="term" value="C:cytosol"/>
    <property type="evidence" value="ECO:0007669"/>
    <property type="project" value="TreeGrafter"/>
</dbReference>
<dbReference type="PROSITE" id="PS50931">
    <property type="entry name" value="HTH_LYSR"/>
    <property type="match status" value="1"/>
</dbReference>
<keyword evidence="7" id="KW-1185">Reference proteome</keyword>
<organism evidence="6 7">
    <name type="scientific">Hominimerdicola aceti</name>
    <dbReference type="NCBI Taxonomy" id="2981726"/>
    <lineage>
        <taxon>Bacteria</taxon>
        <taxon>Bacillati</taxon>
        <taxon>Bacillota</taxon>
        <taxon>Clostridia</taxon>
        <taxon>Eubacteriales</taxon>
        <taxon>Oscillospiraceae</taxon>
        <taxon>Hominimerdicola</taxon>
    </lineage>
</organism>
<keyword evidence="2" id="KW-0805">Transcription regulation</keyword>
<dbReference type="GO" id="GO:0003700">
    <property type="term" value="F:DNA-binding transcription factor activity"/>
    <property type="evidence" value="ECO:0007669"/>
    <property type="project" value="InterPro"/>
</dbReference>
<dbReference type="PANTHER" id="PTHR30419">
    <property type="entry name" value="HTH-TYPE TRANSCRIPTIONAL REGULATOR YBHD"/>
    <property type="match status" value="1"/>
</dbReference>
<gene>
    <name evidence="6" type="ORF">OCV57_06235</name>
</gene>
<dbReference type="RefSeq" id="WP_022288190.1">
    <property type="nucleotide sequence ID" value="NZ_JAOQJZ010000005.1"/>
</dbReference>
<dbReference type="EMBL" id="JAOQJZ010000005">
    <property type="protein sequence ID" value="MCU6705522.1"/>
    <property type="molecule type" value="Genomic_DNA"/>
</dbReference>
<name>A0AAE3LKA1_9FIRM</name>
<dbReference type="GO" id="GO:0003677">
    <property type="term" value="F:DNA binding"/>
    <property type="evidence" value="ECO:0007669"/>
    <property type="project" value="UniProtKB-KW"/>
</dbReference>
<sequence length="301" mass="34228">MREINFEHYKIFYYVAKFQNITMAANYLFLSQPSISRCVKNLEDELGCKLFVRSKKGVELTTGGEMLFKHISIACKHIFSAEEELALISERDRAIVRLGGSEVALQSFLIDRIVEFHREHPKIQIKIDSMSTPDAIEALRANLIDVAVVTSPFADKTGLNINVIKKLQDIVAAGNGFSYLKDKEISLHELVKYPLICLKNTTTTRNYLDHIFRQHNLLLRPDIELTSINFVMPMVKNNLGIGFMQYATTKAEIEAGNIFRVNTKEQIPPRSICAVTASQYETPEPVQRFIDSLLEKESVNI</sequence>
<dbReference type="PANTHER" id="PTHR30419:SF8">
    <property type="entry name" value="NITROGEN ASSIMILATION TRANSCRIPTIONAL ACTIVATOR-RELATED"/>
    <property type="match status" value="1"/>
</dbReference>
<dbReference type="Gene3D" id="3.40.190.290">
    <property type="match status" value="1"/>
</dbReference>
<dbReference type="PRINTS" id="PR00039">
    <property type="entry name" value="HTHLYSR"/>
</dbReference>
<dbReference type="AlphaFoldDB" id="A0AAE3LKA1"/>
<evidence type="ECO:0000313" key="6">
    <source>
        <dbReference type="EMBL" id="MCU6705522.1"/>
    </source>
</evidence>
<evidence type="ECO:0000256" key="3">
    <source>
        <dbReference type="ARBA" id="ARBA00023125"/>
    </source>
</evidence>
<reference evidence="6 7" key="1">
    <citation type="journal article" date="2021" name="ISME Commun">
        <title>Automated analysis of genomic sequences facilitates high-throughput and comprehensive description of bacteria.</title>
        <authorList>
            <person name="Hitch T.C.A."/>
        </authorList>
    </citation>
    <scope>NUCLEOTIDE SEQUENCE [LARGE SCALE GENOMIC DNA]</scope>
    <source>
        <strain evidence="6 7">Sanger_31</strain>
    </source>
</reference>